<dbReference type="EMBL" id="BARW01014439">
    <property type="protein sequence ID" value="GAI75738.1"/>
    <property type="molecule type" value="Genomic_DNA"/>
</dbReference>
<sequence>AILIMVLFVGRVDAFAKVGVYSEMNSETLRGVRSIYVRVAPIDSKIEQEGFTTAQILRDTERQLQSEGIKLLPEEEFNRLRRTRNYPLGRLEIIVTVKDITEGNGKIYNIIVRFSQIVFLSRAPVIKLFAPTWESQTIGCSGDLSAVTEGVKARIEEFISAYMSANSK</sequence>
<feature type="non-terminal residue" evidence="1">
    <location>
        <position position="1"/>
    </location>
</feature>
<dbReference type="AlphaFoldDB" id="X1R5D2"/>
<evidence type="ECO:0000313" key="1">
    <source>
        <dbReference type="EMBL" id="GAI75738.1"/>
    </source>
</evidence>
<proteinExistence type="predicted"/>
<protein>
    <submittedName>
        <fullName evidence="1">Uncharacterized protein</fullName>
    </submittedName>
</protein>
<gene>
    <name evidence="1" type="ORF">S12H4_25597</name>
</gene>
<name>X1R5D2_9ZZZZ</name>
<accession>X1R5D2</accession>
<organism evidence="1">
    <name type="scientific">marine sediment metagenome</name>
    <dbReference type="NCBI Taxonomy" id="412755"/>
    <lineage>
        <taxon>unclassified sequences</taxon>
        <taxon>metagenomes</taxon>
        <taxon>ecological metagenomes</taxon>
    </lineage>
</organism>
<comment type="caution">
    <text evidence="1">The sequence shown here is derived from an EMBL/GenBank/DDBJ whole genome shotgun (WGS) entry which is preliminary data.</text>
</comment>
<reference evidence="1" key="1">
    <citation type="journal article" date="2014" name="Front. Microbiol.">
        <title>High frequency of phylogenetically diverse reductive dehalogenase-homologous genes in deep subseafloor sedimentary metagenomes.</title>
        <authorList>
            <person name="Kawai M."/>
            <person name="Futagami T."/>
            <person name="Toyoda A."/>
            <person name="Takaki Y."/>
            <person name="Nishi S."/>
            <person name="Hori S."/>
            <person name="Arai W."/>
            <person name="Tsubouchi T."/>
            <person name="Morono Y."/>
            <person name="Uchiyama I."/>
            <person name="Ito T."/>
            <person name="Fujiyama A."/>
            <person name="Inagaki F."/>
            <person name="Takami H."/>
        </authorList>
    </citation>
    <scope>NUCLEOTIDE SEQUENCE</scope>
    <source>
        <strain evidence="1">Expedition CK06-06</strain>
    </source>
</reference>